<keyword evidence="4" id="KW-1185">Reference proteome</keyword>
<feature type="domain" description="Exoribonuclease phosphorolytic" evidence="2">
    <location>
        <begin position="18"/>
        <end position="129"/>
    </location>
</feature>
<comment type="similarity">
    <text evidence="1">Belongs to the RNase PH family.</text>
</comment>
<protein>
    <submittedName>
        <fullName evidence="3">Exosome complex component RRP41</fullName>
    </submittedName>
</protein>
<dbReference type="PANTHER" id="PTHR11953:SF0">
    <property type="entry name" value="EXOSOME COMPLEX COMPONENT RRP41"/>
    <property type="match status" value="1"/>
</dbReference>
<dbReference type="EMBL" id="SBIQ01000043">
    <property type="protein sequence ID" value="KAF7683888.1"/>
    <property type="molecule type" value="Genomic_DNA"/>
</dbReference>
<evidence type="ECO:0000259" key="2">
    <source>
        <dbReference type="Pfam" id="PF01138"/>
    </source>
</evidence>
<dbReference type="Pfam" id="PF01138">
    <property type="entry name" value="RNase_PH"/>
    <property type="match status" value="1"/>
</dbReference>
<dbReference type="InterPro" id="IPR050080">
    <property type="entry name" value="RNase_PH"/>
</dbReference>
<name>A0ABQ7I0G0_9MICR</name>
<dbReference type="SUPFAM" id="SSF55666">
    <property type="entry name" value="Ribonuclease PH domain 2-like"/>
    <property type="match status" value="1"/>
</dbReference>
<dbReference type="InterPro" id="IPR001247">
    <property type="entry name" value="ExoRNase_PH_dom1"/>
</dbReference>
<dbReference type="Proteomes" id="UP001516464">
    <property type="component" value="Unassembled WGS sequence"/>
</dbReference>
<gene>
    <name evidence="3" type="primary">exos-4.1_0</name>
    <name evidence="3" type="ORF">TCON_0913</name>
</gene>
<dbReference type="SUPFAM" id="SSF54211">
    <property type="entry name" value="Ribosomal protein S5 domain 2-like"/>
    <property type="match status" value="1"/>
</dbReference>
<dbReference type="InterPro" id="IPR036345">
    <property type="entry name" value="ExoRNase_PH_dom2_sf"/>
</dbReference>
<evidence type="ECO:0000313" key="3">
    <source>
        <dbReference type="EMBL" id="KAF7683888.1"/>
    </source>
</evidence>
<sequence>MEIITNEGYRMDGRKKDEIRRIRLRSGVTEKTGHIELHHGNTKIRCAMGEYKERQKEKVSFQIFFYDGTSNDRLERKGEELQQTLSYIFNPLVISVESLELNLTVLQDDGSLLSCAINCVSITLCYNGIGMTDFVVGSTTGMYHHIPIVDINGHEETNRISQVVMAYLPHRETLTYYMAIGKIQKNRLKIATKEGINTCKKYFSIFSDFLKGGEIELDKEQSFCQIV</sequence>
<accession>A0ABQ7I0G0</accession>
<evidence type="ECO:0000256" key="1">
    <source>
        <dbReference type="ARBA" id="ARBA00006678"/>
    </source>
</evidence>
<proteinExistence type="inferred from homology"/>
<comment type="caution">
    <text evidence="3">The sequence shown here is derived from an EMBL/GenBank/DDBJ whole genome shotgun (WGS) entry which is preliminary data.</text>
</comment>
<dbReference type="InterPro" id="IPR020568">
    <property type="entry name" value="Ribosomal_Su5_D2-typ_SF"/>
</dbReference>
<reference evidence="3 4" key="1">
    <citation type="submission" date="2019-01" db="EMBL/GenBank/DDBJ databases">
        <title>Genomes sequencing and comparative genomics of infectious freshwater microsporidia, Cucumispora dikerogammari and Thelohania contejeani.</title>
        <authorList>
            <person name="Cormier A."/>
            <person name="Giraud I."/>
            <person name="Wattier R."/>
            <person name="Teixeira M."/>
            <person name="Grandjean F."/>
            <person name="Rigaud T."/>
            <person name="Cordaux R."/>
        </authorList>
    </citation>
    <scope>NUCLEOTIDE SEQUENCE [LARGE SCALE GENOMIC DNA]</scope>
    <source>
        <strain evidence="3">T1</strain>
        <tissue evidence="3">Spores</tissue>
    </source>
</reference>
<dbReference type="InterPro" id="IPR027408">
    <property type="entry name" value="PNPase/RNase_PH_dom_sf"/>
</dbReference>
<dbReference type="Gene3D" id="3.30.230.70">
    <property type="entry name" value="GHMP Kinase, N-terminal domain"/>
    <property type="match status" value="1"/>
</dbReference>
<organism evidence="3 4">
    <name type="scientific">Astathelohania contejeani</name>
    <dbReference type="NCBI Taxonomy" id="164912"/>
    <lineage>
        <taxon>Eukaryota</taxon>
        <taxon>Fungi</taxon>
        <taxon>Fungi incertae sedis</taxon>
        <taxon>Microsporidia</taxon>
        <taxon>Astathelohaniidae</taxon>
        <taxon>Astathelohania</taxon>
    </lineage>
</organism>
<dbReference type="PANTHER" id="PTHR11953">
    <property type="entry name" value="EXOSOME COMPLEX COMPONENT"/>
    <property type="match status" value="1"/>
</dbReference>
<evidence type="ECO:0000313" key="4">
    <source>
        <dbReference type="Proteomes" id="UP001516464"/>
    </source>
</evidence>